<dbReference type="Proteomes" id="UP000198806">
    <property type="component" value="Unassembled WGS sequence"/>
</dbReference>
<dbReference type="EMBL" id="FOWD01000005">
    <property type="protein sequence ID" value="SFN95492.1"/>
    <property type="molecule type" value="Genomic_DNA"/>
</dbReference>
<sequence length="36" mass="4060">MGLYKIVGGAHKGRSNEKDLEKAVRFIARFISVVRL</sequence>
<reference evidence="1 2" key="1">
    <citation type="submission" date="2016-10" db="EMBL/GenBank/DDBJ databases">
        <authorList>
            <person name="de Groot N.N."/>
        </authorList>
    </citation>
    <scope>NUCLEOTIDE SEQUENCE [LARGE SCALE GENOMIC DNA]</scope>
    <source>
        <strain evidence="1 2">DSM 1283</strain>
    </source>
</reference>
<accession>A0A1I5D8F9</accession>
<gene>
    <name evidence="1" type="ORF">SAMN04489757_10557</name>
</gene>
<keyword evidence="2" id="KW-1185">Reference proteome</keyword>
<evidence type="ECO:0000313" key="2">
    <source>
        <dbReference type="Proteomes" id="UP000198806"/>
    </source>
</evidence>
<proteinExistence type="predicted"/>
<protein>
    <submittedName>
        <fullName evidence="1">Uncharacterized protein</fullName>
    </submittedName>
</protein>
<evidence type="ECO:0000313" key="1">
    <source>
        <dbReference type="EMBL" id="SFN95492.1"/>
    </source>
</evidence>
<name>A0A1I5D8F9_9FIRM</name>
<organism evidence="1 2">
    <name type="scientific">Anaerocolumna aminovalerica</name>
    <dbReference type="NCBI Taxonomy" id="1527"/>
    <lineage>
        <taxon>Bacteria</taxon>
        <taxon>Bacillati</taxon>
        <taxon>Bacillota</taxon>
        <taxon>Clostridia</taxon>
        <taxon>Lachnospirales</taxon>
        <taxon>Lachnospiraceae</taxon>
        <taxon>Anaerocolumna</taxon>
    </lineage>
</organism>
<dbReference type="AlphaFoldDB" id="A0A1I5D8F9"/>